<dbReference type="GO" id="GO:0016747">
    <property type="term" value="F:acyltransferase activity, transferring groups other than amino-acyl groups"/>
    <property type="evidence" value="ECO:0007669"/>
    <property type="project" value="InterPro"/>
</dbReference>
<dbReference type="PANTHER" id="PTHR43877:SF2">
    <property type="entry name" value="AMINOALKYLPHOSPHONATE N-ACETYLTRANSFERASE-RELATED"/>
    <property type="match status" value="1"/>
</dbReference>
<reference evidence="4 5" key="2">
    <citation type="submission" date="2018-03" db="EMBL/GenBank/DDBJ databases">
        <authorList>
            <person name="Keele B.F."/>
        </authorList>
    </citation>
    <scope>NUCLEOTIDE SEQUENCE [LARGE SCALE GENOMIC DNA]</scope>
    <source>
        <strain evidence="4 5">D13</strain>
    </source>
</reference>
<evidence type="ECO:0000313" key="5">
    <source>
        <dbReference type="Proteomes" id="UP000241074"/>
    </source>
</evidence>
<dbReference type="Gene3D" id="3.40.630.30">
    <property type="match status" value="1"/>
</dbReference>
<keyword evidence="2" id="KW-0012">Acyltransferase</keyword>
<feature type="domain" description="N-acetyltransferase" evidence="3">
    <location>
        <begin position="4"/>
        <end position="175"/>
    </location>
</feature>
<keyword evidence="5" id="KW-1185">Reference proteome</keyword>
<dbReference type="Pfam" id="PF00583">
    <property type="entry name" value="Acetyltransf_1"/>
    <property type="match status" value="1"/>
</dbReference>
<dbReference type="AlphaFoldDB" id="A0A2P1PXB3"/>
<evidence type="ECO:0000256" key="2">
    <source>
        <dbReference type="ARBA" id="ARBA00023315"/>
    </source>
</evidence>
<dbReference type="PANTHER" id="PTHR43877">
    <property type="entry name" value="AMINOALKYLPHOSPHONATE N-ACETYLTRANSFERASE-RELATED-RELATED"/>
    <property type="match status" value="1"/>
</dbReference>
<dbReference type="Proteomes" id="UP000241074">
    <property type="component" value="Chromosome"/>
</dbReference>
<reference evidence="4 5" key="1">
    <citation type="submission" date="2018-03" db="EMBL/GenBank/DDBJ databases">
        <title>Ahniella affigens gen. nov., sp. nov., a gammaproteobacterium isolated from sandy soil near a stream.</title>
        <authorList>
            <person name="Ko Y."/>
            <person name="Kim J.-H."/>
        </authorList>
    </citation>
    <scope>NUCLEOTIDE SEQUENCE [LARGE SCALE GENOMIC DNA]</scope>
    <source>
        <strain evidence="4 5">D13</strain>
    </source>
</reference>
<organism evidence="4 5">
    <name type="scientific">Ahniella affigens</name>
    <dbReference type="NCBI Taxonomy" id="2021234"/>
    <lineage>
        <taxon>Bacteria</taxon>
        <taxon>Pseudomonadati</taxon>
        <taxon>Pseudomonadota</taxon>
        <taxon>Gammaproteobacteria</taxon>
        <taxon>Lysobacterales</taxon>
        <taxon>Rhodanobacteraceae</taxon>
        <taxon>Ahniella</taxon>
    </lineage>
</organism>
<name>A0A2P1PXB3_9GAMM</name>
<dbReference type="InterPro" id="IPR050832">
    <property type="entry name" value="Bact_Acetyltransf"/>
</dbReference>
<dbReference type="RefSeq" id="WP_106893362.1">
    <property type="nucleotide sequence ID" value="NZ_CP027860.1"/>
</dbReference>
<dbReference type="EMBL" id="CP027860">
    <property type="protein sequence ID" value="AVP99444.1"/>
    <property type="molecule type" value="Genomic_DNA"/>
</dbReference>
<dbReference type="PROSITE" id="PS51186">
    <property type="entry name" value="GNAT"/>
    <property type="match status" value="1"/>
</dbReference>
<sequence length="176" mass="19063">MMTIAIEALTDPALGSDLDALAALLVDAVAANAAVSFLQPLSLDQARAYWQNAIQALSPRSRMLVCRDDQAHIIACVMLHAAWAPNQPHRGEISKVLVHRAHRDRGLATALMQAAESAAHGLGMRLLTLDARAGGAAEALYRKLDWVCIGYIPKFALDADGQQWHDDVLFYKTLPG</sequence>
<evidence type="ECO:0000259" key="3">
    <source>
        <dbReference type="PROSITE" id="PS51186"/>
    </source>
</evidence>
<dbReference type="SUPFAM" id="SSF55729">
    <property type="entry name" value="Acyl-CoA N-acyltransferases (Nat)"/>
    <property type="match status" value="1"/>
</dbReference>
<evidence type="ECO:0000313" key="4">
    <source>
        <dbReference type="EMBL" id="AVP99444.1"/>
    </source>
</evidence>
<dbReference type="KEGG" id="xba:C7S18_20725"/>
<proteinExistence type="predicted"/>
<accession>A0A2P1PXB3</accession>
<gene>
    <name evidence="4" type="ORF">C7S18_20725</name>
</gene>
<dbReference type="InterPro" id="IPR000182">
    <property type="entry name" value="GNAT_dom"/>
</dbReference>
<dbReference type="InterPro" id="IPR016181">
    <property type="entry name" value="Acyl_CoA_acyltransferase"/>
</dbReference>
<evidence type="ECO:0000256" key="1">
    <source>
        <dbReference type="ARBA" id="ARBA00022679"/>
    </source>
</evidence>
<dbReference type="OrthoDB" id="3389160at2"/>
<dbReference type="CDD" id="cd04301">
    <property type="entry name" value="NAT_SF"/>
    <property type="match status" value="1"/>
</dbReference>
<keyword evidence="1 4" id="KW-0808">Transferase</keyword>
<protein>
    <submittedName>
        <fullName evidence="4">GNAT family N-acetyltransferase</fullName>
    </submittedName>
</protein>